<organism evidence="3 4">
    <name type="scientific">Bimuria novae-zelandiae CBS 107.79</name>
    <dbReference type="NCBI Taxonomy" id="1447943"/>
    <lineage>
        <taxon>Eukaryota</taxon>
        <taxon>Fungi</taxon>
        <taxon>Dikarya</taxon>
        <taxon>Ascomycota</taxon>
        <taxon>Pezizomycotina</taxon>
        <taxon>Dothideomycetes</taxon>
        <taxon>Pleosporomycetidae</taxon>
        <taxon>Pleosporales</taxon>
        <taxon>Massarineae</taxon>
        <taxon>Didymosphaeriaceae</taxon>
        <taxon>Bimuria</taxon>
    </lineage>
</organism>
<dbReference type="AlphaFoldDB" id="A0A6A5UIG3"/>
<proteinExistence type="predicted"/>
<keyword evidence="1" id="KW-0175">Coiled coil</keyword>
<feature type="compositionally biased region" description="Low complexity" evidence="2">
    <location>
        <begin position="363"/>
        <end position="387"/>
    </location>
</feature>
<evidence type="ECO:0000313" key="3">
    <source>
        <dbReference type="EMBL" id="KAF1964444.1"/>
    </source>
</evidence>
<feature type="coiled-coil region" evidence="1">
    <location>
        <begin position="188"/>
        <end position="215"/>
    </location>
</feature>
<evidence type="ECO:0000256" key="2">
    <source>
        <dbReference type="SAM" id="MobiDB-lite"/>
    </source>
</evidence>
<gene>
    <name evidence="3" type="ORF">BU23DRAFT_575700</name>
</gene>
<dbReference type="EMBL" id="ML976788">
    <property type="protein sequence ID" value="KAF1964444.1"/>
    <property type="molecule type" value="Genomic_DNA"/>
</dbReference>
<feature type="compositionally biased region" description="Basic and acidic residues" evidence="2">
    <location>
        <begin position="475"/>
        <end position="490"/>
    </location>
</feature>
<feature type="region of interest" description="Disordered" evidence="2">
    <location>
        <begin position="282"/>
        <end position="393"/>
    </location>
</feature>
<protein>
    <submittedName>
        <fullName evidence="3">Uncharacterized protein</fullName>
    </submittedName>
</protein>
<keyword evidence="4" id="KW-1185">Reference proteome</keyword>
<dbReference type="OrthoDB" id="3792038at2759"/>
<sequence>MDMRGWIELGSFLTETADYGSELVALENICDQLKLKRRVVYQYLLKLSDPDRMAWTQIAHVTREGELAGKSNLDTLEHLQSALHDLFNMAERIVPTPGSIFEKRKMKSSRGPMSEQLPKEVKQALHLTYLYEAMLLERPVPLARYGILPDPGWWETPSATAVRDASVTLETECQFERSFSSLNLRSQNRYLRAEAAQLRKENRSLAETNEKLALQVATCSRPLANSNSRPPGGPHDTSHNRVSENSSSYEDLFKSLDRPPVLTRPLLHPGTGQALSHTIAFEGDCPTFRPPRSRTPQLAPHSRSATLPVPPKSPMGHVPASPSSPLKSPYSTSSHGYFPNDTNIPRYSPSPSSSTKSNATAVTSPTNGTGSRSSSSGSRRSPRPGSSLLPAQPGRFNSIAEMHARQANIVNVQQPIGPYAEVLEKARYAVTGIVRRKSSGVSLENAGEPSVERRGSFARLGEVFGSSRESSYDGGGRRESTRETDISKNF</sequence>
<name>A0A6A5UIG3_9PLEO</name>
<evidence type="ECO:0000313" key="4">
    <source>
        <dbReference type="Proteomes" id="UP000800036"/>
    </source>
</evidence>
<feature type="region of interest" description="Disordered" evidence="2">
    <location>
        <begin position="221"/>
        <end position="249"/>
    </location>
</feature>
<evidence type="ECO:0000256" key="1">
    <source>
        <dbReference type="SAM" id="Coils"/>
    </source>
</evidence>
<accession>A0A6A5UIG3</accession>
<dbReference type="Proteomes" id="UP000800036">
    <property type="component" value="Unassembled WGS sequence"/>
</dbReference>
<reference evidence="3" key="1">
    <citation type="journal article" date="2020" name="Stud. Mycol.">
        <title>101 Dothideomycetes genomes: a test case for predicting lifestyles and emergence of pathogens.</title>
        <authorList>
            <person name="Haridas S."/>
            <person name="Albert R."/>
            <person name="Binder M."/>
            <person name="Bloem J."/>
            <person name="Labutti K."/>
            <person name="Salamov A."/>
            <person name="Andreopoulos B."/>
            <person name="Baker S."/>
            <person name="Barry K."/>
            <person name="Bills G."/>
            <person name="Bluhm B."/>
            <person name="Cannon C."/>
            <person name="Castanera R."/>
            <person name="Culley D."/>
            <person name="Daum C."/>
            <person name="Ezra D."/>
            <person name="Gonzalez J."/>
            <person name="Henrissat B."/>
            <person name="Kuo A."/>
            <person name="Liang C."/>
            <person name="Lipzen A."/>
            <person name="Lutzoni F."/>
            <person name="Magnuson J."/>
            <person name="Mondo S."/>
            <person name="Nolan M."/>
            <person name="Ohm R."/>
            <person name="Pangilinan J."/>
            <person name="Park H.-J."/>
            <person name="Ramirez L."/>
            <person name="Alfaro M."/>
            <person name="Sun H."/>
            <person name="Tritt A."/>
            <person name="Yoshinaga Y."/>
            <person name="Zwiers L.-H."/>
            <person name="Turgeon B."/>
            <person name="Goodwin S."/>
            <person name="Spatafora J."/>
            <person name="Crous P."/>
            <person name="Grigoriev I."/>
        </authorList>
    </citation>
    <scope>NUCLEOTIDE SEQUENCE</scope>
    <source>
        <strain evidence="3">CBS 107.79</strain>
    </source>
</reference>
<feature type="region of interest" description="Disordered" evidence="2">
    <location>
        <begin position="465"/>
        <end position="490"/>
    </location>
</feature>
<feature type="compositionally biased region" description="Low complexity" evidence="2">
    <location>
        <begin position="319"/>
        <end position="334"/>
    </location>
</feature>